<dbReference type="SUPFAM" id="SSF51445">
    <property type="entry name" value="(Trans)glycosidases"/>
    <property type="match status" value="1"/>
</dbReference>
<dbReference type="InterPro" id="IPR002772">
    <property type="entry name" value="Glyco_hydro_3_C"/>
</dbReference>
<dbReference type="EMBL" id="JBITYT010000002">
    <property type="protein sequence ID" value="MFI9118870.1"/>
    <property type="molecule type" value="Genomic_DNA"/>
</dbReference>
<comment type="catalytic activity">
    <reaction evidence="1">
        <text>Hydrolysis of terminal non-reducing N-acetyl-D-hexosamine residues in N-acetyl-beta-D-hexosaminides.</text>
        <dbReference type="EC" id="3.2.1.52"/>
    </reaction>
</comment>
<dbReference type="EC" id="3.2.1.52" evidence="3"/>
<comment type="caution">
    <text evidence="9">The sequence shown here is derived from an EMBL/GenBank/DDBJ whole genome shotgun (WGS) entry which is preliminary data.</text>
</comment>
<dbReference type="PROSITE" id="PS00775">
    <property type="entry name" value="GLYCOSYL_HYDROL_F3"/>
    <property type="match status" value="1"/>
</dbReference>
<evidence type="ECO:0000313" key="10">
    <source>
        <dbReference type="Proteomes" id="UP001614391"/>
    </source>
</evidence>
<evidence type="ECO:0000259" key="7">
    <source>
        <dbReference type="Pfam" id="PF00933"/>
    </source>
</evidence>
<organism evidence="9 10">
    <name type="scientific">Streptomyces bikiniensis</name>
    <dbReference type="NCBI Taxonomy" id="1896"/>
    <lineage>
        <taxon>Bacteria</taxon>
        <taxon>Bacillati</taxon>
        <taxon>Actinomycetota</taxon>
        <taxon>Actinomycetes</taxon>
        <taxon>Kitasatosporales</taxon>
        <taxon>Streptomycetaceae</taxon>
        <taxon>Streptomyces</taxon>
    </lineage>
</organism>
<dbReference type="InterPro" id="IPR017853">
    <property type="entry name" value="GH"/>
</dbReference>
<gene>
    <name evidence="9" type="ORF">ACIGW0_05580</name>
</gene>
<dbReference type="InterPro" id="IPR036881">
    <property type="entry name" value="Glyco_hydro_3_C_sf"/>
</dbReference>
<dbReference type="InterPro" id="IPR050226">
    <property type="entry name" value="NagZ_Beta-hexosaminidase"/>
</dbReference>
<proteinExistence type="inferred from homology"/>
<dbReference type="InterPro" id="IPR036962">
    <property type="entry name" value="Glyco_hydro_3_N_sf"/>
</dbReference>
<keyword evidence="4 6" id="KW-0378">Hydrolase</keyword>
<evidence type="ECO:0000256" key="1">
    <source>
        <dbReference type="ARBA" id="ARBA00001231"/>
    </source>
</evidence>
<sequence length="618" mass="65004">MHHRATAPATAPVPSPTPSRRTLLAVTAAAAVAAVTGAGAPVQAAPERYDDRRLRRIVDRMSLEEKVGQLFVMRVYGHSATAPDQADVDANLAEIGVRTAAELVARYHVGGIIYFTWAHNTRDPHQIADLSNGIQQAALAQPVPVPVLISTDQEHGIVCRVGEPATLLPGAMALGAGRSHADARRAAEIAGAELAALGIRQNYAPVADVNVNPANPVIGVRSFGSDPRAVAGLVAAQVKGYQRAGVAATSKHFPGHGDTAVDSHYGLPTITHTREQWEELDAPPFRSAIAAGIDSIMTAHIVVPALDPSEDPATLSRPILTGILRERLGYDGVVVTDALGMEGVRTKYGDERVPVLALKAGVDQLLNPPKLDVAWNAVLDAVRSGELTEARLDESVLRILRLKAKLGLFRQAYVTRAGVERVVGSKTHLAQADRIAEATTTLLLNEGGFLPLRPSRHRSVLVVGADPASPSGTTGPPTTTLAAALRELGFTATALPTGTAPTAARIEEAVAAAAGRDVVVVGTYNVTATSTQRTLVARLAATGVPVVTVAIRNPYDVAHLTGQRATLAAYSWTDVELRAAVRVLAGRAEPRGRLPVPVQSADDPDRVLHPVGYGLSYR</sequence>
<keyword evidence="10" id="KW-1185">Reference proteome</keyword>
<evidence type="ECO:0000256" key="6">
    <source>
        <dbReference type="RuleBase" id="RU361161"/>
    </source>
</evidence>
<dbReference type="InterPro" id="IPR019800">
    <property type="entry name" value="Glyco_hydro_3_AS"/>
</dbReference>
<keyword evidence="5 6" id="KW-0326">Glycosidase</keyword>
<dbReference type="InterPro" id="IPR001764">
    <property type="entry name" value="Glyco_hydro_3_N"/>
</dbReference>
<comment type="similarity">
    <text evidence="2 6">Belongs to the glycosyl hydrolase 3 family.</text>
</comment>
<dbReference type="Pfam" id="PF00933">
    <property type="entry name" value="Glyco_hydro_3"/>
    <property type="match status" value="1"/>
</dbReference>
<dbReference type="Gene3D" id="3.20.20.300">
    <property type="entry name" value="Glycoside hydrolase, family 3, N-terminal domain"/>
    <property type="match status" value="1"/>
</dbReference>
<feature type="domain" description="Glycoside hydrolase family 3 N-terminal" evidence="7">
    <location>
        <begin position="63"/>
        <end position="402"/>
    </location>
</feature>
<evidence type="ECO:0000313" key="9">
    <source>
        <dbReference type="EMBL" id="MFI9118870.1"/>
    </source>
</evidence>
<name>A0ABW8CMU6_STRBI</name>
<protein>
    <recommendedName>
        <fullName evidence="3">beta-N-acetylhexosaminidase</fullName>
        <ecNumber evidence="3">3.2.1.52</ecNumber>
    </recommendedName>
</protein>
<evidence type="ECO:0000256" key="3">
    <source>
        <dbReference type="ARBA" id="ARBA00012663"/>
    </source>
</evidence>
<accession>A0ABW8CMU6</accession>
<dbReference type="GO" id="GO:0016798">
    <property type="term" value="F:hydrolase activity, acting on glycosyl bonds"/>
    <property type="evidence" value="ECO:0007669"/>
    <property type="project" value="UniProtKB-KW"/>
</dbReference>
<reference evidence="9 10" key="1">
    <citation type="submission" date="2024-10" db="EMBL/GenBank/DDBJ databases">
        <title>The Natural Products Discovery Center: Release of the First 8490 Sequenced Strains for Exploring Actinobacteria Biosynthetic Diversity.</title>
        <authorList>
            <person name="Kalkreuter E."/>
            <person name="Kautsar S.A."/>
            <person name="Yang D."/>
            <person name="Bader C.D."/>
            <person name="Teijaro C.N."/>
            <person name="Fluegel L."/>
            <person name="Davis C.M."/>
            <person name="Simpson J.R."/>
            <person name="Lauterbach L."/>
            <person name="Steele A.D."/>
            <person name="Gui C."/>
            <person name="Meng S."/>
            <person name="Li G."/>
            <person name="Viehrig K."/>
            <person name="Ye F."/>
            <person name="Su P."/>
            <person name="Kiefer A.F."/>
            <person name="Nichols A."/>
            <person name="Cepeda A.J."/>
            <person name="Yan W."/>
            <person name="Fan B."/>
            <person name="Jiang Y."/>
            <person name="Adhikari A."/>
            <person name="Zheng C.-J."/>
            <person name="Schuster L."/>
            <person name="Cowan T.M."/>
            <person name="Smanski M.J."/>
            <person name="Chevrette M.G."/>
            <person name="De Carvalho L.P.S."/>
            <person name="Shen B."/>
        </authorList>
    </citation>
    <scope>NUCLEOTIDE SEQUENCE [LARGE SCALE GENOMIC DNA]</scope>
    <source>
        <strain evidence="9 10">NPDC053346</strain>
    </source>
</reference>
<evidence type="ECO:0000256" key="2">
    <source>
        <dbReference type="ARBA" id="ARBA00005336"/>
    </source>
</evidence>
<dbReference type="Pfam" id="PF01915">
    <property type="entry name" value="Glyco_hydro_3_C"/>
    <property type="match status" value="1"/>
</dbReference>
<dbReference type="InterPro" id="IPR006311">
    <property type="entry name" value="TAT_signal"/>
</dbReference>
<evidence type="ECO:0000259" key="8">
    <source>
        <dbReference type="Pfam" id="PF01915"/>
    </source>
</evidence>
<dbReference type="Gene3D" id="3.40.50.1700">
    <property type="entry name" value="Glycoside hydrolase family 3 C-terminal domain"/>
    <property type="match status" value="1"/>
</dbReference>
<dbReference type="PANTHER" id="PTHR30480">
    <property type="entry name" value="BETA-HEXOSAMINIDASE-RELATED"/>
    <property type="match status" value="1"/>
</dbReference>
<dbReference type="SUPFAM" id="SSF52279">
    <property type="entry name" value="Beta-D-glucan exohydrolase, C-terminal domain"/>
    <property type="match status" value="1"/>
</dbReference>
<dbReference type="RefSeq" id="WP_399611266.1">
    <property type="nucleotide sequence ID" value="NZ_JBITYT010000002.1"/>
</dbReference>
<dbReference type="Proteomes" id="UP001614391">
    <property type="component" value="Unassembled WGS sequence"/>
</dbReference>
<dbReference type="PANTHER" id="PTHR30480:SF13">
    <property type="entry name" value="BETA-HEXOSAMINIDASE"/>
    <property type="match status" value="1"/>
</dbReference>
<evidence type="ECO:0000256" key="4">
    <source>
        <dbReference type="ARBA" id="ARBA00022801"/>
    </source>
</evidence>
<feature type="domain" description="Glycoside hydrolase family 3 C-terminal" evidence="8">
    <location>
        <begin position="441"/>
        <end position="617"/>
    </location>
</feature>
<evidence type="ECO:0000256" key="5">
    <source>
        <dbReference type="ARBA" id="ARBA00023295"/>
    </source>
</evidence>
<dbReference type="PROSITE" id="PS51318">
    <property type="entry name" value="TAT"/>
    <property type="match status" value="1"/>
</dbReference>